<comment type="caution">
    <text evidence="1">The sequence shown here is derived from an EMBL/GenBank/DDBJ whole genome shotgun (WGS) entry which is preliminary data.</text>
</comment>
<dbReference type="EMBL" id="LAZR01033746">
    <property type="protein sequence ID" value="KKL47213.1"/>
    <property type="molecule type" value="Genomic_DNA"/>
</dbReference>
<evidence type="ECO:0000313" key="1">
    <source>
        <dbReference type="EMBL" id="KKL47213.1"/>
    </source>
</evidence>
<dbReference type="AlphaFoldDB" id="A0A0F9CCT6"/>
<gene>
    <name evidence="1" type="ORF">LCGC14_2337780</name>
</gene>
<name>A0A0F9CCT6_9ZZZZ</name>
<reference evidence="1" key="1">
    <citation type="journal article" date="2015" name="Nature">
        <title>Complex archaea that bridge the gap between prokaryotes and eukaryotes.</title>
        <authorList>
            <person name="Spang A."/>
            <person name="Saw J.H."/>
            <person name="Jorgensen S.L."/>
            <person name="Zaremba-Niedzwiedzka K."/>
            <person name="Martijn J."/>
            <person name="Lind A.E."/>
            <person name="van Eijk R."/>
            <person name="Schleper C."/>
            <person name="Guy L."/>
            <person name="Ettema T.J."/>
        </authorList>
    </citation>
    <scope>NUCLEOTIDE SEQUENCE</scope>
</reference>
<proteinExistence type="predicted"/>
<organism evidence="1">
    <name type="scientific">marine sediment metagenome</name>
    <dbReference type="NCBI Taxonomy" id="412755"/>
    <lineage>
        <taxon>unclassified sequences</taxon>
        <taxon>metagenomes</taxon>
        <taxon>ecological metagenomes</taxon>
    </lineage>
</organism>
<sequence length="133" mass="15381">MNKLTVDLNENIIKFDFGLRTSLEIELFIGTKSTQFTIVNNGIGTNNRSIAAIFEFDYYSLINTFIYIDSNLDKMIDHIVDNEKVIKQASSLIDQMYFTKKNRPVNLRVLIPSFVQSIKIGKKELIKREITKL</sequence>
<accession>A0A0F9CCT6</accession>
<protein>
    <submittedName>
        <fullName evidence="1">Uncharacterized protein</fullName>
    </submittedName>
</protein>